<dbReference type="Gene3D" id="3.30.530.20">
    <property type="match status" value="1"/>
</dbReference>
<evidence type="ECO:0000313" key="2">
    <source>
        <dbReference type="Proteomes" id="UP001345219"/>
    </source>
</evidence>
<dbReference type="AlphaFoldDB" id="A0AAN7L7A3"/>
<dbReference type="EMBL" id="JAXIOK010000003">
    <property type="protein sequence ID" value="KAK4775792.1"/>
    <property type="molecule type" value="Genomic_DNA"/>
</dbReference>
<dbReference type="SUPFAM" id="SSF55961">
    <property type="entry name" value="Bet v1-like"/>
    <property type="match status" value="1"/>
</dbReference>
<keyword evidence="2" id="KW-1185">Reference proteome</keyword>
<comment type="caution">
    <text evidence="1">The sequence shown here is derived from an EMBL/GenBank/DDBJ whole genome shotgun (WGS) entry which is preliminary data.</text>
</comment>
<name>A0AAN7L7A3_9MYRT</name>
<gene>
    <name evidence="1" type="ORF">SAY87_023753</name>
</gene>
<dbReference type="InterPro" id="IPR023393">
    <property type="entry name" value="START-like_dom_sf"/>
</dbReference>
<organism evidence="1 2">
    <name type="scientific">Trapa incisa</name>
    <dbReference type="NCBI Taxonomy" id="236973"/>
    <lineage>
        <taxon>Eukaryota</taxon>
        <taxon>Viridiplantae</taxon>
        <taxon>Streptophyta</taxon>
        <taxon>Embryophyta</taxon>
        <taxon>Tracheophyta</taxon>
        <taxon>Spermatophyta</taxon>
        <taxon>Magnoliopsida</taxon>
        <taxon>eudicotyledons</taxon>
        <taxon>Gunneridae</taxon>
        <taxon>Pentapetalae</taxon>
        <taxon>rosids</taxon>
        <taxon>malvids</taxon>
        <taxon>Myrtales</taxon>
        <taxon>Lythraceae</taxon>
        <taxon>Trapa</taxon>
    </lineage>
</organism>
<accession>A0AAN7L7A3</accession>
<dbReference type="Proteomes" id="UP001345219">
    <property type="component" value="Chromosome 18"/>
</dbReference>
<evidence type="ECO:0000313" key="1">
    <source>
        <dbReference type="EMBL" id="KAK4775792.1"/>
    </source>
</evidence>
<sequence length="152" mass="16962">MDIVSGDDTAGSIKQIVFTKESGLAGGGPQLCRVDYFDPENFAMQQTVIQGLLSEKMESVVSEVRYEAIGTDKCICKVATQYHPKDGSEFKEDDNRGGLCHVQANMTIEAIVIIEKQPYGEKEKGKADENHELAFRSRVEPNEFNTKWENVL</sequence>
<proteinExistence type="predicted"/>
<reference evidence="1 2" key="1">
    <citation type="journal article" date="2023" name="Hortic Res">
        <title>Pangenome of water caltrop reveals structural variations and asymmetric subgenome divergence after allopolyploidization.</title>
        <authorList>
            <person name="Zhang X."/>
            <person name="Chen Y."/>
            <person name="Wang L."/>
            <person name="Yuan Y."/>
            <person name="Fang M."/>
            <person name="Shi L."/>
            <person name="Lu R."/>
            <person name="Comes H.P."/>
            <person name="Ma Y."/>
            <person name="Chen Y."/>
            <person name="Huang G."/>
            <person name="Zhou Y."/>
            <person name="Zheng Z."/>
            <person name="Qiu Y."/>
        </authorList>
    </citation>
    <scope>NUCLEOTIDE SEQUENCE [LARGE SCALE GENOMIC DNA]</scope>
    <source>
        <tissue evidence="1">Roots</tissue>
    </source>
</reference>
<protein>
    <submittedName>
        <fullName evidence="1">Uncharacterized protein</fullName>
    </submittedName>
</protein>